<dbReference type="InterPro" id="IPR000308">
    <property type="entry name" value="14-3-3"/>
</dbReference>
<reference evidence="3" key="1">
    <citation type="journal article" date="2012" name="Nat. Biotechnol.">
        <title>Draft genome sequence of pigeonpea (Cajanus cajan), an orphan legume crop of resource-poor farmers.</title>
        <authorList>
            <person name="Varshney R.K."/>
            <person name="Chen W."/>
            <person name="Li Y."/>
            <person name="Bharti A.K."/>
            <person name="Saxena R.K."/>
            <person name="Schlueter J.A."/>
            <person name="Donoghue M.T."/>
            <person name="Azam S."/>
            <person name="Fan G."/>
            <person name="Whaley A.M."/>
            <person name="Farmer A.D."/>
            <person name="Sheridan J."/>
            <person name="Iwata A."/>
            <person name="Tuteja R."/>
            <person name="Penmetsa R.V."/>
            <person name="Wu W."/>
            <person name="Upadhyaya H.D."/>
            <person name="Yang S.P."/>
            <person name="Shah T."/>
            <person name="Saxena K.B."/>
            <person name="Michael T."/>
            <person name="McCombie W.R."/>
            <person name="Yang B."/>
            <person name="Zhang G."/>
            <person name="Yang H."/>
            <person name="Wang J."/>
            <person name="Spillane C."/>
            <person name="Cook D.R."/>
            <person name="May G.D."/>
            <person name="Xu X."/>
            <person name="Jackson S.A."/>
        </authorList>
    </citation>
    <scope>NUCLEOTIDE SEQUENCE [LARGE SCALE GENOMIC DNA]</scope>
</reference>
<sequence length="52" mass="6070">MQDITLADLTPTHPIRLGLAFNFSMFYYEILNSPDRICNLAKKIYLLVHLMN</sequence>
<dbReference type="Proteomes" id="UP000075243">
    <property type="component" value="Unassembled WGS sequence"/>
</dbReference>
<proteinExistence type="inferred from homology"/>
<evidence type="ECO:0000313" key="4">
    <source>
        <dbReference type="Proteomes" id="UP000075243"/>
    </source>
</evidence>
<evidence type="ECO:0000259" key="2">
    <source>
        <dbReference type="Pfam" id="PF00244"/>
    </source>
</evidence>
<dbReference type="STRING" id="3821.A0A151UDC4"/>
<comment type="similarity">
    <text evidence="1">Belongs to the 14-3-3 family.</text>
</comment>
<accession>A0A151UDC4</accession>
<organism evidence="3 4">
    <name type="scientific">Cajanus cajan</name>
    <name type="common">Pigeon pea</name>
    <name type="synonym">Cajanus indicus</name>
    <dbReference type="NCBI Taxonomy" id="3821"/>
    <lineage>
        <taxon>Eukaryota</taxon>
        <taxon>Viridiplantae</taxon>
        <taxon>Streptophyta</taxon>
        <taxon>Embryophyta</taxon>
        <taxon>Tracheophyta</taxon>
        <taxon>Spermatophyta</taxon>
        <taxon>Magnoliopsida</taxon>
        <taxon>eudicotyledons</taxon>
        <taxon>Gunneridae</taxon>
        <taxon>Pentapetalae</taxon>
        <taxon>rosids</taxon>
        <taxon>fabids</taxon>
        <taxon>Fabales</taxon>
        <taxon>Fabaceae</taxon>
        <taxon>Papilionoideae</taxon>
        <taxon>50 kb inversion clade</taxon>
        <taxon>NPAAA clade</taxon>
        <taxon>indigoferoid/millettioid clade</taxon>
        <taxon>Phaseoleae</taxon>
        <taxon>Cajanus</taxon>
    </lineage>
</organism>
<protein>
    <submittedName>
        <fullName evidence="3">14-3-3-like protein</fullName>
    </submittedName>
</protein>
<gene>
    <name evidence="3" type="ORF">KK1_044668</name>
</gene>
<dbReference type="AlphaFoldDB" id="A0A151UDC4"/>
<evidence type="ECO:0000313" key="3">
    <source>
        <dbReference type="EMBL" id="KYP77241.1"/>
    </source>
</evidence>
<evidence type="ECO:0000256" key="1">
    <source>
        <dbReference type="ARBA" id="ARBA00006141"/>
    </source>
</evidence>
<dbReference type="PANTHER" id="PTHR18860">
    <property type="entry name" value="14-3-3 PROTEIN"/>
    <property type="match status" value="1"/>
</dbReference>
<name>A0A151UDC4_CAJCA</name>
<comment type="caution">
    <text evidence="3">The sequence shown here is derived from an EMBL/GenBank/DDBJ whole genome shotgun (WGS) entry which is preliminary data.</text>
</comment>
<dbReference type="Pfam" id="PF00244">
    <property type="entry name" value="14-3-3"/>
    <property type="match status" value="1"/>
</dbReference>
<dbReference type="Gene3D" id="1.20.190.20">
    <property type="entry name" value="14-3-3 domain"/>
    <property type="match status" value="1"/>
</dbReference>
<dbReference type="EMBL" id="AGCT01016317">
    <property type="protein sequence ID" value="KYP77241.1"/>
    <property type="molecule type" value="Genomic_DNA"/>
</dbReference>
<dbReference type="Gramene" id="C.cajan_41776.t">
    <property type="protein sequence ID" value="C.cajan_41776.t.cds1"/>
    <property type="gene ID" value="C.cajan_41776"/>
</dbReference>
<keyword evidence="4" id="KW-1185">Reference proteome</keyword>
<feature type="domain" description="14-3-3" evidence="2">
    <location>
        <begin position="4"/>
        <end position="44"/>
    </location>
</feature>
<dbReference type="InterPro" id="IPR036815">
    <property type="entry name" value="14-3-3_dom_sf"/>
</dbReference>
<dbReference type="SUPFAM" id="SSF48445">
    <property type="entry name" value="14-3-3 protein"/>
    <property type="match status" value="1"/>
</dbReference>
<dbReference type="InterPro" id="IPR023410">
    <property type="entry name" value="14-3-3_domain"/>
</dbReference>